<keyword evidence="10" id="KW-1185">Reference proteome</keyword>
<reference evidence="9 10" key="1">
    <citation type="submission" date="2017-08" db="EMBL/GenBank/DDBJ databases">
        <title>Complete genome sequence of Mucilaginibacter sp. strain BJC16-A31.</title>
        <authorList>
            <consortium name="Henan University of Science and Technology"/>
            <person name="You X."/>
        </authorList>
    </citation>
    <scope>NUCLEOTIDE SEQUENCE [LARGE SCALE GENOMIC DNA]</scope>
    <source>
        <strain evidence="9 10">BJC16-A31</strain>
    </source>
</reference>
<accession>A0A223P2T6</accession>
<dbReference type="GO" id="GO:0009279">
    <property type="term" value="C:cell outer membrane"/>
    <property type="evidence" value="ECO:0007669"/>
    <property type="project" value="UniProtKB-SubCell"/>
</dbReference>
<dbReference type="EMBL" id="CP022743">
    <property type="protein sequence ID" value="ASU36402.1"/>
    <property type="molecule type" value="Genomic_DNA"/>
</dbReference>
<keyword evidence="6" id="KW-0472">Membrane</keyword>
<dbReference type="SUPFAM" id="SSF56954">
    <property type="entry name" value="Outer membrane efflux proteins (OEP)"/>
    <property type="match status" value="1"/>
</dbReference>
<feature type="coiled-coil region" evidence="8">
    <location>
        <begin position="390"/>
        <end position="417"/>
    </location>
</feature>
<proteinExistence type="inferred from homology"/>
<dbReference type="GO" id="GO:0015288">
    <property type="term" value="F:porin activity"/>
    <property type="evidence" value="ECO:0007669"/>
    <property type="project" value="TreeGrafter"/>
</dbReference>
<protein>
    <submittedName>
        <fullName evidence="9">Outer membrane protein TolC</fullName>
    </submittedName>
</protein>
<name>A0A223P2T6_9SPHI</name>
<keyword evidence="4" id="KW-1134">Transmembrane beta strand</keyword>
<dbReference type="KEGG" id="muc:MuYL_4517"/>
<evidence type="ECO:0000256" key="8">
    <source>
        <dbReference type="SAM" id="Coils"/>
    </source>
</evidence>
<dbReference type="InterPro" id="IPR003423">
    <property type="entry name" value="OMP_efflux"/>
</dbReference>
<evidence type="ECO:0000313" key="9">
    <source>
        <dbReference type="EMBL" id="ASU36402.1"/>
    </source>
</evidence>
<keyword evidence="7" id="KW-0998">Cell outer membrane</keyword>
<keyword evidence="5" id="KW-0812">Transmembrane</keyword>
<dbReference type="GO" id="GO:0015562">
    <property type="term" value="F:efflux transmembrane transporter activity"/>
    <property type="evidence" value="ECO:0007669"/>
    <property type="project" value="InterPro"/>
</dbReference>
<comment type="similarity">
    <text evidence="2">Belongs to the outer membrane factor (OMF) (TC 1.B.17) family.</text>
</comment>
<keyword evidence="3" id="KW-0813">Transport</keyword>
<dbReference type="PANTHER" id="PTHR30026:SF20">
    <property type="entry name" value="OUTER MEMBRANE PROTEIN TOLC"/>
    <property type="match status" value="1"/>
</dbReference>
<dbReference type="GO" id="GO:1990281">
    <property type="term" value="C:efflux pump complex"/>
    <property type="evidence" value="ECO:0007669"/>
    <property type="project" value="TreeGrafter"/>
</dbReference>
<keyword evidence="8" id="KW-0175">Coiled coil</keyword>
<evidence type="ECO:0000256" key="5">
    <source>
        <dbReference type="ARBA" id="ARBA00022692"/>
    </source>
</evidence>
<dbReference type="AlphaFoldDB" id="A0A223P2T6"/>
<evidence type="ECO:0000313" key="10">
    <source>
        <dbReference type="Proteomes" id="UP000215002"/>
    </source>
</evidence>
<evidence type="ECO:0000256" key="4">
    <source>
        <dbReference type="ARBA" id="ARBA00022452"/>
    </source>
</evidence>
<dbReference type="PANTHER" id="PTHR30026">
    <property type="entry name" value="OUTER MEMBRANE PROTEIN TOLC"/>
    <property type="match status" value="1"/>
</dbReference>
<dbReference type="Pfam" id="PF02321">
    <property type="entry name" value="OEP"/>
    <property type="match status" value="2"/>
</dbReference>
<gene>
    <name evidence="9" type="ORF">MuYL_4517</name>
</gene>
<organism evidence="9 10">
    <name type="scientific">Mucilaginibacter xinganensis</name>
    <dbReference type="NCBI Taxonomy" id="1234841"/>
    <lineage>
        <taxon>Bacteria</taxon>
        <taxon>Pseudomonadati</taxon>
        <taxon>Bacteroidota</taxon>
        <taxon>Sphingobacteriia</taxon>
        <taxon>Sphingobacteriales</taxon>
        <taxon>Sphingobacteriaceae</taxon>
        <taxon>Mucilaginibacter</taxon>
    </lineage>
</organism>
<dbReference type="Proteomes" id="UP000215002">
    <property type="component" value="Chromosome"/>
</dbReference>
<evidence type="ECO:0000256" key="3">
    <source>
        <dbReference type="ARBA" id="ARBA00022448"/>
    </source>
</evidence>
<comment type="subcellular location">
    <subcellularLocation>
        <location evidence="1">Cell outer membrane</location>
    </subcellularLocation>
</comment>
<evidence type="ECO:0000256" key="6">
    <source>
        <dbReference type="ARBA" id="ARBA00023136"/>
    </source>
</evidence>
<dbReference type="Gene3D" id="1.20.1600.10">
    <property type="entry name" value="Outer membrane efflux proteins (OEP)"/>
    <property type="match status" value="1"/>
</dbReference>
<evidence type="ECO:0000256" key="7">
    <source>
        <dbReference type="ARBA" id="ARBA00023237"/>
    </source>
</evidence>
<sequence length="465" mass="51993">MLPFSFFGNLNFVANKKLMSRIKYLIAIPVATCFLFYAFTSKVAAQEVSKYLSLNEAISATLTNNKDIHLALIDESIAAANYRQTAAIFLPQVNLSYTAMRTNDPLSSFGFKLEQRSISQGDFNPALLNNPNATADYMAKLEVQQPLINIDMLYQRKGAQKQTEVYKYKTDRTKESLIFEVQKAYLQLQLAYDALKVSAGALQTAKSVYTFTDNHFKQGLIQKSDLLNAQVHVTGVESNRAKAQSAIKNASDYLGLLMGQPTGTIYKINGDFQPAGSAADTVKQILADRSDFMAMQKAIEASGLMIKSSQMSYLPKLNAFGNYQYNDSRLNGFGANAYLFGLQLSWNIFNGNKTKNVISAQKLERDKLTIQLVQQKDQSKSEQDKAYRDLSDARFEIEQEKSAIEQASESLRILQNRYNQGLVNTTDVLMADTQLSQLKFSLAQAQFTVNVTRAYIQLLTSTTTK</sequence>
<dbReference type="InterPro" id="IPR051906">
    <property type="entry name" value="TolC-like"/>
</dbReference>
<evidence type="ECO:0000256" key="1">
    <source>
        <dbReference type="ARBA" id="ARBA00004442"/>
    </source>
</evidence>
<evidence type="ECO:0000256" key="2">
    <source>
        <dbReference type="ARBA" id="ARBA00007613"/>
    </source>
</evidence>